<keyword evidence="8" id="KW-1185">Reference proteome</keyword>
<evidence type="ECO:0000256" key="1">
    <source>
        <dbReference type="ARBA" id="ARBA00022729"/>
    </source>
</evidence>
<feature type="compositionally biased region" description="Polar residues" evidence="2">
    <location>
        <begin position="134"/>
        <end position="162"/>
    </location>
</feature>
<dbReference type="Pfam" id="PF06725">
    <property type="entry name" value="3D"/>
    <property type="match status" value="1"/>
</dbReference>
<evidence type="ECO:0000313" key="5">
    <source>
        <dbReference type="EMBL" id="EGL82743.1"/>
    </source>
</evidence>
<dbReference type="GO" id="GO:0019867">
    <property type="term" value="C:outer membrane"/>
    <property type="evidence" value="ECO:0007669"/>
    <property type="project" value="InterPro"/>
</dbReference>
<dbReference type="CDD" id="cd14667">
    <property type="entry name" value="3D_containing_proteins"/>
    <property type="match status" value="1"/>
</dbReference>
<dbReference type="KEGG" id="cthu:HUR95_09080"/>
<dbReference type="RefSeq" id="WP_007504850.1">
    <property type="nucleotide sequence ID" value="NZ_AFCE01000140.1"/>
</dbReference>
<dbReference type="GO" id="GO:0004553">
    <property type="term" value="F:hydrolase activity, hydrolyzing O-glycosyl compounds"/>
    <property type="evidence" value="ECO:0007669"/>
    <property type="project" value="InterPro"/>
</dbReference>
<dbReference type="InterPro" id="IPR051933">
    <property type="entry name" value="Resuscitation_pf_RpfB"/>
</dbReference>
<dbReference type="InterPro" id="IPR059180">
    <property type="entry name" value="3D_YorM"/>
</dbReference>
<accession>F5L7F1</accession>
<dbReference type="EMBL" id="AFCE01000140">
    <property type="protein sequence ID" value="EGL82743.1"/>
    <property type="molecule type" value="Genomic_DNA"/>
</dbReference>
<evidence type="ECO:0000256" key="2">
    <source>
        <dbReference type="SAM" id="MobiDB-lite"/>
    </source>
</evidence>
<keyword evidence="3" id="KW-1133">Transmembrane helix</keyword>
<dbReference type="OrthoDB" id="9798935at2"/>
<reference evidence="5 7" key="1">
    <citation type="journal article" date="2011" name="J. Bacteriol.">
        <title>Draft genome sequence of the thermoalkaliphilic Caldalkalibacillus thermarum strain TA2.A1.</title>
        <authorList>
            <person name="Kalamorz F."/>
            <person name="Keis S."/>
            <person name="McMillan D.G."/>
            <person name="Olsson K."/>
            <person name="Stanton J.A."/>
            <person name="Stockwell P."/>
            <person name="Black M.A."/>
            <person name="Klingeman D.M."/>
            <person name="Land M.L."/>
            <person name="Han C.S."/>
            <person name="Martin S.L."/>
            <person name="Becher S.A."/>
            <person name="Peddie C.J."/>
            <person name="Morgan H.W."/>
            <person name="Matthies D."/>
            <person name="Preiss L."/>
            <person name="Meier T."/>
            <person name="Brown S.D."/>
            <person name="Cook G.M."/>
        </authorList>
    </citation>
    <scope>NUCLEOTIDE SEQUENCE [LARGE SCALE GENOMIC DNA]</scope>
    <source>
        <strain evidence="5 7">TA2.A1</strain>
    </source>
</reference>
<reference evidence="6" key="3">
    <citation type="submission" date="2021-08" db="EMBL/GenBank/DDBJ databases">
        <authorList>
            <person name="de Jong S."/>
            <person name="van den Broek M."/>
            <person name="Merkel A."/>
            <person name="de la Torre Cortes P."/>
            <person name="Kalamorz F."/>
            <person name="Cook G."/>
            <person name="van Loosdrecht M."/>
            <person name="McMillan D."/>
        </authorList>
    </citation>
    <scope>NUCLEOTIDE SEQUENCE</scope>
    <source>
        <strain evidence="6">TA2.A1</strain>
    </source>
</reference>
<name>F5L7F1_CALTT</name>
<dbReference type="AlphaFoldDB" id="F5L7F1"/>
<evidence type="ECO:0000313" key="7">
    <source>
        <dbReference type="Proteomes" id="UP000010716"/>
    </source>
</evidence>
<feature type="domain" description="3D" evidence="4">
    <location>
        <begin position="190"/>
        <end position="238"/>
    </location>
</feature>
<feature type="transmembrane region" description="Helical" evidence="3">
    <location>
        <begin position="7"/>
        <end position="26"/>
    </location>
</feature>
<dbReference type="InterPro" id="IPR010611">
    <property type="entry name" value="3D_dom"/>
</dbReference>
<evidence type="ECO:0000259" key="4">
    <source>
        <dbReference type="Pfam" id="PF06725"/>
    </source>
</evidence>
<dbReference type="InterPro" id="IPR036908">
    <property type="entry name" value="RlpA-like_sf"/>
</dbReference>
<reference evidence="6 8" key="2">
    <citation type="journal article" date="2020" name="Extremophiles">
        <title>Genomic analysis of Caldalkalibacillus thermarum TA2.A1 reveals aerobic alkaliphilic metabolism and evolutionary hallmarks linking alkaliphilic bacteria and plant life.</title>
        <authorList>
            <person name="de Jong S.I."/>
            <person name="van den Broek M.A."/>
            <person name="Merkel A.Y."/>
            <person name="de la Torre Cortes P."/>
            <person name="Kalamorz F."/>
            <person name="Cook G.M."/>
            <person name="van Loosdrecht M.C.M."/>
            <person name="McMillan D.G.G."/>
        </authorList>
    </citation>
    <scope>NUCLEOTIDE SEQUENCE [LARGE SCALE GENOMIC DNA]</scope>
    <source>
        <strain evidence="6 8">TA2.A1</strain>
    </source>
</reference>
<feature type="region of interest" description="Disordered" evidence="2">
    <location>
        <begin position="103"/>
        <end position="162"/>
    </location>
</feature>
<evidence type="ECO:0000256" key="3">
    <source>
        <dbReference type="SAM" id="Phobius"/>
    </source>
</evidence>
<feature type="compositionally biased region" description="Low complexity" evidence="2">
    <location>
        <begin position="103"/>
        <end position="112"/>
    </location>
</feature>
<gene>
    <name evidence="5" type="ORF">CathTA2_1751</name>
    <name evidence="6" type="ORF">HUR95_09080</name>
</gene>
<evidence type="ECO:0000313" key="6">
    <source>
        <dbReference type="EMBL" id="QZT32559.1"/>
    </source>
</evidence>
<keyword evidence="3" id="KW-0812">Transmembrane</keyword>
<dbReference type="Gene3D" id="2.40.40.10">
    <property type="entry name" value="RlpA-like domain"/>
    <property type="match status" value="1"/>
</dbReference>
<dbReference type="SUPFAM" id="SSF50685">
    <property type="entry name" value="Barwin-like endoglucanases"/>
    <property type="match status" value="1"/>
</dbReference>
<dbReference type="EMBL" id="CP082237">
    <property type="protein sequence ID" value="QZT32559.1"/>
    <property type="molecule type" value="Genomic_DNA"/>
</dbReference>
<dbReference type="GO" id="GO:0009254">
    <property type="term" value="P:peptidoglycan turnover"/>
    <property type="evidence" value="ECO:0007669"/>
    <property type="project" value="InterPro"/>
</dbReference>
<keyword evidence="3" id="KW-0472">Membrane</keyword>
<protein>
    <submittedName>
        <fullName evidence="5">3D domain-containing protein</fullName>
    </submittedName>
</protein>
<dbReference type="eggNOG" id="COG3584">
    <property type="taxonomic scope" value="Bacteria"/>
</dbReference>
<organism evidence="5 7">
    <name type="scientific">Caldalkalibacillus thermarum (strain TA2.A1)</name>
    <dbReference type="NCBI Taxonomy" id="986075"/>
    <lineage>
        <taxon>Bacteria</taxon>
        <taxon>Bacillati</taxon>
        <taxon>Bacillota</taxon>
        <taxon>Bacilli</taxon>
        <taxon>Bacillales</taxon>
        <taxon>Bacillaceae</taxon>
        <taxon>Caldalkalibacillus</taxon>
    </lineage>
</organism>
<evidence type="ECO:0000313" key="8">
    <source>
        <dbReference type="Proteomes" id="UP000825179"/>
    </source>
</evidence>
<keyword evidence="1" id="KW-0732">Signal</keyword>
<dbReference type="PANTHER" id="PTHR39160">
    <property type="entry name" value="CELL WALL-BINDING PROTEIN YOCH"/>
    <property type="match status" value="1"/>
</dbReference>
<dbReference type="Proteomes" id="UP000010716">
    <property type="component" value="Unassembled WGS sequence"/>
</dbReference>
<feature type="compositionally biased region" description="Basic and acidic residues" evidence="2">
    <location>
        <begin position="113"/>
        <end position="127"/>
    </location>
</feature>
<sequence>MSSNTKWVLIGLILLTIIGLQLYALYEIPRSYAEEIKAIQQEKEALETEKASLEQENTQMESELADLKEELQSIEKRFKETQQELENTIKELEKDLEESNEKIQQLQQINQQKEQENKRLQRELQSRKEKRQVQVASRSRDSGSSQPAASKQDTSSNQSSNSRVLTGFEVTWYNINGITASGRPTQDGVTIAVDPNIIPLGTWVKITFPDGTVKKRRADDTGAAIRGRKIDIYKDAPDRDLLSLGRVTGVKVEILD</sequence>
<proteinExistence type="predicted"/>
<dbReference type="PANTHER" id="PTHR39160:SF4">
    <property type="entry name" value="RESUSCITATION-PROMOTING FACTOR RPFB"/>
    <property type="match status" value="1"/>
</dbReference>
<dbReference type="Proteomes" id="UP000825179">
    <property type="component" value="Chromosome"/>
</dbReference>